<evidence type="ECO:0000313" key="2">
    <source>
        <dbReference type="Proteomes" id="UP001500393"/>
    </source>
</evidence>
<keyword evidence="2" id="KW-1185">Reference proteome</keyword>
<reference evidence="2" key="1">
    <citation type="journal article" date="2019" name="Int. J. Syst. Evol. Microbiol.">
        <title>The Global Catalogue of Microorganisms (GCM) 10K type strain sequencing project: providing services to taxonomists for standard genome sequencing and annotation.</title>
        <authorList>
            <consortium name="The Broad Institute Genomics Platform"/>
            <consortium name="The Broad Institute Genome Sequencing Center for Infectious Disease"/>
            <person name="Wu L."/>
            <person name="Ma J."/>
        </authorList>
    </citation>
    <scope>NUCLEOTIDE SEQUENCE [LARGE SCALE GENOMIC DNA]</scope>
    <source>
        <strain evidence="2">JCM 14969</strain>
    </source>
</reference>
<accession>A0ABP4Q0A1</accession>
<dbReference type="EMBL" id="BAAAOS010000044">
    <property type="protein sequence ID" value="GAA1595391.1"/>
    <property type="molecule type" value="Genomic_DNA"/>
</dbReference>
<name>A0ABP4Q0A1_9ACTN</name>
<gene>
    <name evidence="1" type="ORF">GCM10009789_56760</name>
</gene>
<sequence length="58" mass="6507">MCGEVPWLRRSNAKTRWSEASRRAAVIQFRLEPNNPCITTTGVPLSPYDVTGSFIDNP</sequence>
<organism evidence="1 2">
    <name type="scientific">Kribbella sancticallisti</name>
    <dbReference type="NCBI Taxonomy" id="460087"/>
    <lineage>
        <taxon>Bacteria</taxon>
        <taxon>Bacillati</taxon>
        <taxon>Actinomycetota</taxon>
        <taxon>Actinomycetes</taxon>
        <taxon>Propionibacteriales</taxon>
        <taxon>Kribbellaceae</taxon>
        <taxon>Kribbella</taxon>
    </lineage>
</organism>
<dbReference type="Proteomes" id="UP001500393">
    <property type="component" value="Unassembled WGS sequence"/>
</dbReference>
<evidence type="ECO:0000313" key="1">
    <source>
        <dbReference type="EMBL" id="GAA1595391.1"/>
    </source>
</evidence>
<comment type="caution">
    <text evidence="1">The sequence shown here is derived from an EMBL/GenBank/DDBJ whole genome shotgun (WGS) entry which is preliminary data.</text>
</comment>
<protein>
    <submittedName>
        <fullName evidence="1">Uncharacterized protein</fullName>
    </submittedName>
</protein>
<proteinExistence type="predicted"/>